<dbReference type="Pfam" id="PF22124">
    <property type="entry name" value="Glyco_hydro_95_cat"/>
    <property type="match status" value="1"/>
</dbReference>
<dbReference type="EMBL" id="MU004316">
    <property type="protein sequence ID" value="KAF2658260.1"/>
    <property type="molecule type" value="Genomic_DNA"/>
</dbReference>
<dbReference type="SUPFAM" id="SSF48208">
    <property type="entry name" value="Six-hairpin glycosidases"/>
    <property type="match status" value="1"/>
</dbReference>
<dbReference type="InterPro" id="IPR049053">
    <property type="entry name" value="AFCA-like_C"/>
</dbReference>
<feature type="chain" id="PRO_5025522837" evidence="1">
    <location>
        <begin position="19"/>
        <end position="799"/>
    </location>
</feature>
<protein>
    <submittedName>
        <fullName evidence="5">Glycoside hydrolase family 95 protein</fullName>
    </submittedName>
</protein>
<dbReference type="Pfam" id="PF14498">
    <property type="entry name" value="Glyco_hyd_65N_2"/>
    <property type="match status" value="1"/>
</dbReference>
<dbReference type="InterPro" id="IPR008928">
    <property type="entry name" value="6-hairpin_glycosidase_sf"/>
</dbReference>
<organism evidence="5 6">
    <name type="scientific">Lophiostoma macrostomum CBS 122681</name>
    <dbReference type="NCBI Taxonomy" id="1314788"/>
    <lineage>
        <taxon>Eukaryota</taxon>
        <taxon>Fungi</taxon>
        <taxon>Dikarya</taxon>
        <taxon>Ascomycota</taxon>
        <taxon>Pezizomycotina</taxon>
        <taxon>Dothideomycetes</taxon>
        <taxon>Pleosporomycetidae</taxon>
        <taxon>Pleosporales</taxon>
        <taxon>Lophiostomataceae</taxon>
        <taxon>Lophiostoma</taxon>
    </lineage>
</organism>
<proteinExistence type="predicted"/>
<evidence type="ECO:0000259" key="4">
    <source>
        <dbReference type="Pfam" id="PF22124"/>
    </source>
</evidence>
<evidence type="ECO:0000256" key="1">
    <source>
        <dbReference type="SAM" id="SignalP"/>
    </source>
</evidence>
<dbReference type="InterPro" id="IPR054363">
    <property type="entry name" value="GH95_cat"/>
</dbReference>
<dbReference type="InterPro" id="IPR027414">
    <property type="entry name" value="GH95_N_dom"/>
</dbReference>
<dbReference type="PANTHER" id="PTHR31084:SF3">
    <property type="entry name" value="ALPHA-FUCOSIDASE A"/>
    <property type="match status" value="1"/>
</dbReference>
<keyword evidence="6" id="KW-1185">Reference proteome</keyword>
<dbReference type="InterPro" id="IPR012341">
    <property type="entry name" value="6hp_glycosidase-like_sf"/>
</dbReference>
<dbReference type="PIRSF" id="PIRSF007663">
    <property type="entry name" value="UCP007663"/>
    <property type="match status" value="1"/>
</dbReference>
<evidence type="ECO:0000259" key="2">
    <source>
        <dbReference type="Pfam" id="PF14498"/>
    </source>
</evidence>
<gene>
    <name evidence="5" type="ORF">K491DRAFT_713652</name>
</gene>
<dbReference type="Proteomes" id="UP000799324">
    <property type="component" value="Unassembled WGS sequence"/>
</dbReference>
<dbReference type="GO" id="GO:0005975">
    <property type="term" value="P:carbohydrate metabolic process"/>
    <property type="evidence" value="ECO:0007669"/>
    <property type="project" value="InterPro"/>
</dbReference>
<dbReference type="AlphaFoldDB" id="A0A6A6TEI3"/>
<keyword evidence="1" id="KW-0732">Signal</keyword>
<dbReference type="Pfam" id="PF21307">
    <property type="entry name" value="Glyco_hydro_95_C"/>
    <property type="match status" value="1"/>
</dbReference>
<feature type="domain" description="Alpha fucosidase A-like C-terminal" evidence="3">
    <location>
        <begin position="736"/>
        <end position="768"/>
    </location>
</feature>
<dbReference type="Gene3D" id="1.50.10.10">
    <property type="match status" value="1"/>
</dbReference>
<dbReference type="InterPro" id="IPR016518">
    <property type="entry name" value="Alpha-L-fucosidase"/>
</dbReference>
<reference evidence="5" key="1">
    <citation type="journal article" date="2020" name="Stud. Mycol.">
        <title>101 Dothideomycetes genomes: a test case for predicting lifestyles and emergence of pathogens.</title>
        <authorList>
            <person name="Haridas S."/>
            <person name="Albert R."/>
            <person name="Binder M."/>
            <person name="Bloem J."/>
            <person name="Labutti K."/>
            <person name="Salamov A."/>
            <person name="Andreopoulos B."/>
            <person name="Baker S."/>
            <person name="Barry K."/>
            <person name="Bills G."/>
            <person name="Bluhm B."/>
            <person name="Cannon C."/>
            <person name="Castanera R."/>
            <person name="Culley D."/>
            <person name="Daum C."/>
            <person name="Ezra D."/>
            <person name="Gonzalez J."/>
            <person name="Henrissat B."/>
            <person name="Kuo A."/>
            <person name="Liang C."/>
            <person name="Lipzen A."/>
            <person name="Lutzoni F."/>
            <person name="Magnuson J."/>
            <person name="Mondo S."/>
            <person name="Nolan M."/>
            <person name="Ohm R."/>
            <person name="Pangilinan J."/>
            <person name="Park H.-J."/>
            <person name="Ramirez L."/>
            <person name="Alfaro M."/>
            <person name="Sun H."/>
            <person name="Tritt A."/>
            <person name="Yoshinaga Y."/>
            <person name="Zwiers L.-H."/>
            <person name="Turgeon B."/>
            <person name="Goodwin S."/>
            <person name="Spatafora J."/>
            <person name="Crous P."/>
            <person name="Grigoriev I."/>
        </authorList>
    </citation>
    <scope>NUCLEOTIDE SEQUENCE</scope>
    <source>
        <strain evidence="5">CBS 122681</strain>
    </source>
</reference>
<keyword evidence="5" id="KW-0378">Hydrolase</keyword>
<dbReference type="PANTHER" id="PTHR31084">
    <property type="entry name" value="ALPHA-L-FUCOSIDASE 2"/>
    <property type="match status" value="1"/>
</dbReference>
<evidence type="ECO:0000313" key="5">
    <source>
        <dbReference type="EMBL" id="KAF2658260.1"/>
    </source>
</evidence>
<feature type="domain" description="Glycosyl hydrolase family 95 N-terminal" evidence="2">
    <location>
        <begin position="21"/>
        <end position="268"/>
    </location>
</feature>
<name>A0A6A6TEI3_9PLEO</name>
<dbReference type="GO" id="GO:0004560">
    <property type="term" value="F:alpha-L-fucosidase activity"/>
    <property type="evidence" value="ECO:0007669"/>
    <property type="project" value="InterPro"/>
</dbReference>
<feature type="signal peptide" evidence="1">
    <location>
        <begin position="1"/>
        <end position="18"/>
    </location>
</feature>
<sequence length="799" mass="87901">MLFSHLIQIFSTVAITNAKTLWSSKPATNYSNIIREGYLLGNGRLGAIPFGSPGDEKLILNVDSLWSGGPFGATNYTGGNPSEEKPSYLPAIRDWIFQNTIGNVTQLYGNPDDYGSYQVLGNLSISFNATTMPSSYRRELDLDTGTHTTAFMDTAGSLVTTVTFCSYPDQVCMHQIESNATLPALSIGLENQLVNKSLSTSSCSGSSVQIVGTTQIGPPEGMRYRAMVTVVGNGNLSSFCEGSNLLVPHTPGLKFVSIIVGAGTDYDQSKGDKRNDFSFRGDDPSGYVQRVISAAASQTPNQLKERHLEDYQQLSRAFQLDIQDLHNSSAVETADLLSHYISSEGNPYVESLLFDYSRHLLISSSRENSLPANLQGRWSPDLSAAWSGDYHANINVQMNYWAAEQTGLSGIQEGLWRYMQDTWVPRGTETARLLYGAPGWVTHDEMNIFGHTGMKNDAQWANYPASAAWMMQHITDHFSYTQNKTWLGETGYPLLKGVAEFWLSQLQEDLFWNDGTLVVNPCNSPEHGPTTFGCTHYQQLLHQVFDSMIHLGPLANEPDSDFLANISSTLSRLDKGFHITSWGGVKEWKLPEPEDSKIYDFSNDTHRHLSHLWGWYPGRTLVSPSASFLGGYSNQTIQNAVAKSLYSRGNGTGPDANAGWAKVWRSACWARLNNTDQAYFELKYAIEQNFAGNGLSMYSGKQPPFQIDANFGLAGAMLSMLVVDVDEVSAGEVRTVVLGPAIPQAWGHGSVRGLRVRGGAIVNFGWDGDGRVDWVEVAGDGEPVRFVQKEGREIEANVH</sequence>
<accession>A0A6A6TEI3</accession>
<feature type="domain" description="Glycosyl hydrolase family 95 catalytic" evidence="4">
    <location>
        <begin position="301"/>
        <end position="721"/>
    </location>
</feature>
<dbReference type="OrthoDB" id="2848340at2759"/>
<evidence type="ECO:0000259" key="3">
    <source>
        <dbReference type="Pfam" id="PF21307"/>
    </source>
</evidence>
<evidence type="ECO:0000313" key="6">
    <source>
        <dbReference type="Proteomes" id="UP000799324"/>
    </source>
</evidence>